<keyword evidence="1" id="KW-0472">Membrane</keyword>
<evidence type="ECO:0000313" key="3">
    <source>
        <dbReference type="Proteomes" id="UP001596333"/>
    </source>
</evidence>
<reference evidence="2 3" key="1">
    <citation type="journal article" date="2019" name="Int. J. Syst. Evol. Microbiol.">
        <title>The Global Catalogue of Microorganisms (GCM) 10K type strain sequencing project: providing services to taxonomists for standard genome sequencing and annotation.</title>
        <authorList>
            <consortium name="The Broad Institute Genomics Platform"/>
            <consortium name="The Broad Institute Genome Sequencing Center for Infectious Disease"/>
            <person name="Wu L."/>
            <person name="Ma J."/>
        </authorList>
    </citation>
    <scope>NUCLEOTIDE SEQUENCE [LARGE SCALE GENOMIC DNA]</scope>
    <source>
        <strain evidence="2 3">Y73</strain>
    </source>
</reference>
<feature type="transmembrane region" description="Helical" evidence="1">
    <location>
        <begin position="553"/>
        <end position="575"/>
    </location>
</feature>
<name>A0ABD5UEJ7_9EURY</name>
<sequence length="578" mass="60235">MKRNTVVVSVVVLVLVTSGTAGFAAGATPTADAAGAQSLDAGAVGGSLADEGDGTIGTSLADGAATTPFQTAGQELPFVRGSPDLSVSTASPTVTPGQTNELALQVTNDGDLDVGMGGDARAIVTTARNVRVEADAEDTPLTVETGTVAIGSVTEDRPGEAPIAVTVPEDVEQGTYEIDVELEYAYTRQQSGGVTYDRSATVTEEVEVEVSDDARFEIVNATTDAQIGGEGMLEAEIENVGADTARDASVVLESSSGGLAFGESASDAARIDELAPGETRTVRYDVGFASGAPVREYALSGSVQFETSEGLQRADEAISAGVTPGPEQRFAVDDVESDLYVGEEGTVTGTVRNDGPNEARNVVVQFAEESENVIPIERSVAVGTLGPGESDEFRLPVEIGGEAKAIDRTADIAVRYRNAEGETRAYQDLELLFDVQPKRDQFLVEVDDREIETGTGTEIDVRITNNLDETVTDVEARLFADDPLDSGDDEGFASALEPGESTTMTFDLEASGSGTAKTYPISFDFRYDDADGNSQLSDTTRVPIDVVEGEGGFPAGIALGVLALVALVAGGVYYAKRR</sequence>
<dbReference type="PANTHER" id="PTHR35902">
    <property type="entry name" value="S-LAYER DOMAIN-LIKE PROTEIN-RELATED"/>
    <property type="match status" value="1"/>
</dbReference>
<keyword evidence="1" id="KW-1133">Transmembrane helix</keyword>
<comment type="caution">
    <text evidence="2">The sequence shown here is derived from an EMBL/GenBank/DDBJ whole genome shotgun (WGS) entry which is preliminary data.</text>
</comment>
<organism evidence="2 3">
    <name type="scientific">Halorubrum trueperi</name>
    <dbReference type="NCBI Taxonomy" id="2004704"/>
    <lineage>
        <taxon>Archaea</taxon>
        <taxon>Methanobacteriati</taxon>
        <taxon>Methanobacteriota</taxon>
        <taxon>Stenosarchaea group</taxon>
        <taxon>Halobacteria</taxon>
        <taxon>Halobacteriales</taxon>
        <taxon>Haloferacaceae</taxon>
        <taxon>Halorubrum</taxon>
    </lineage>
</organism>
<dbReference type="EMBL" id="JBHSXI010000001">
    <property type="protein sequence ID" value="MFC6887673.1"/>
    <property type="molecule type" value="Genomic_DNA"/>
</dbReference>
<dbReference type="RefSeq" id="WP_379763970.1">
    <property type="nucleotide sequence ID" value="NZ_JBHSXI010000001.1"/>
</dbReference>
<dbReference type="AlphaFoldDB" id="A0ABD5UEJ7"/>
<protein>
    <submittedName>
        <fullName evidence="2">Exo-alpha-sialidase</fullName>
    </submittedName>
</protein>
<evidence type="ECO:0000313" key="2">
    <source>
        <dbReference type="EMBL" id="MFC6887673.1"/>
    </source>
</evidence>
<dbReference type="Gene3D" id="2.60.40.10">
    <property type="entry name" value="Immunoglobulins"/>
    <property type="match status" value="2"/>
</dbReference>
<accession>A0ABD5UEJ7</accession>
<keyword evidence="1" id="KW-0812">Transmembrane</keyword>
<dbReference type="Proteomes" id="UP001596333">
    <property type="component" value="Unassembled WGS sequence"/>
</dbReference>
<proteinExistence type="predicted"/>
<gene>
    <name evidence="2" type="ORF">ACFQEY_01185</name>
</gene>
<evidence type="ECO:0000256" key="1">
    <source>
        <dbReference type="SAM" id="Phobius"/>
    </source>
</evidence>
<keyword evidence="3" id="KW-1185">Reference proteome</keyword>
<dbReference type="PANTHER" id="PTHR35902:SF3">
    <property type="entry name" value="NPCBM-ASSOCIATED, NEW3 DOMAIN OF ALPHA-GALACTOSIDASE"/>
    <property type="match status" value="1"/>
</dbReference>
<dbReference type="InterPro" id="IPR013783">
    <property type="entry name" value="Ig-like_fold"/>
</dbReference>